<dbReference type="GO" id="GO:0005886">
    <property type="term" value="C:plasma membrane"/>
    <property type="evidence" value="ECO:0007669"/>
    <property type="project" value="TreeGrafter"/>
</dbReference>
<feature type="transmembrane region" description="Helical" evidence="5">
    <location>
        <begin position="375"/>
        <end position="394"/>
    </location>
</feature>
<dbReference type="PANTHER" id="PTHR23502">
    <property type="entry name" value="MAJOR FACILITATOR SUPERFAMILY"/>
    <property type="match status" value="1"/>
</dbReference>
<dbReference type="InterPro" id="IPR011701">
    <property type="entry name" value="MFS"/>
</dbReference>
<keyword evidence="3 5" id="KW-1133">Transmembrane helix</keyword>
<dbReference type="AlphaFoldDB" id="A0A4S4MWU2"/>
<feature type="transmembrane region" description="Helical" evidence="5">
    <location>
        <begin position="258"/>
        <end position="275"/>
    </location>
</feature>
<evidence type="ECO:0000259" key="6">
    <source>
        <dbReference type="PROSITE" id="PS50850"/>
    </source>
</evidence>
<keyword evidence="8" id="KW-1185">Reference proteome</keyword>
<feature type="transmembrane region" description="Helical" evidence="5">
    <location>
        <begin position="485"/>
        <end position="502"/>
    </location>
</feature>
<dbReference type="Gene3D" id="1.20.1250.20">
    <property type="entry name" value="MFS general substrate transporter like domains"/>
    <property type="match status" value="1"/>
</dbReference>
<dbReference type="SUPFAM" id="SSF103473">
    <property type="entry name" value="MFS general substrate transporter"/>
    <property type="match status" value="1"/>
</dbReference>
<reference evidence="7 8" key="1">
    <citation type="submission" date="2019-02" db="EMBL/GenBank/DDBJ databases">
        <title>Genome sequencing of the rare red list fungi Antrodiella citrinella (Flaviporus citrinellus).</title>
        <authorList>
            <person name="Buettner E."/>
            <person name="Kellner H."/>
        </authorList>
    </citation>
    <scope>NUCLEOTIDE SEQUENCE [LARGE SCALE GENOMIC DNA]</scope>
    <source>
        <strain evidence="7 8">DSM 108506</strain>
    </source>
</reference>
<evidence type="ECO:0000256" key="5">
    <source>
        <dbReference type="SAM" id="Phobius"/>
    </source>
</evidence>
<protein>
    <recommendedName>
        <fullName evidence="6">Major facilitator superfamily (MFS) profile domain-containing protein</fullName>
    </recommendedName>
</protein>
<dbReference type="GO" id="GO:0022857">
    <property type="term" value="F:transmembrane transporter activity"/>
    <property type="evidence" value="ECO:0007669"/>
    <property type="project" value="InterPro"/>
</dbReference>
<dbReference type="OrthoDB" id="5215911at2759"/>
<dbReference type="EMBL" id="SGPM01000108">
    <property type="protein sequence ID" value="THH29771.1"/>
    <property type="molecule type" value="Genomic_DNA"/>
</dbReference>
<dbReference type="Proteomes" id="UP000308730">
    <property type="component" value="Unassembled WGS sequence"/>
</dbReference>
<keyword evidence="4 5" id="KW-0472">Membrane</keyword>
<dbReference type="InterPro" id="IPR036259">
    <property type="entry name" value="MFS_trans_sf"/>
</dbReference>
<evidence type="ECO:0000256" key="2">
    <source>
        <dbReference type="ARBA" id="ARBA00022692"/>
    </source>
</evidence>
<evidence type="ECO:0000256" key="1">
    <source>
        <dbReference type="ARBA" id="ARBA00004141"/>
    </source>
</evidence>
<sequence>MTSTSESSLHAHTMPDLLQASASLSPSNASISKGSFSTDVSIEAAGLDTVYRRHGRVDLVPMPSDSPSDPLNWPAWRKNLLLGIVAAHAMQGPFSAGKLIPRSPTGATPADELNSDKGMVIPAFTDFSQDFNISLNKAAYLISVPILFLGIFPILWSPISERIGRRPVYLISALVSAACAFAGAYCTSYNTLMVTRIFQAIFICPPQSTGACTVSEMFFEHERGRKMGVWTLLVTIGALAAPLVVGYLVELKGWRTEFYLLAAIHLTIFFLHLFFGPETLYPERSLPSKELEQEKCEAPQSEIKWYDQYIGFRIYSKEPFHVREILRPFAMIVRPVVVLPSLAYAITCAYTSVLMSVLVPSIFGEIFHLTSGQVGLQFIALTVGAVIGELLAGRGSDMLVNWRTKRAGGKRLPEYRLLLAYPGFIFSFIGLIVWGVQLQNATPGVWNVTPDIGSGIALFGLQLVTTVCATYSIESYVPETKDVSAFIVLTRQIFAFIAPFYLPIPFASWGNARAAGLFASLIGLATFMVLACQIWGPAMRRWKTLKNCCR</sequence>
<feature type="transmembrane region" description="Helical" evidence="5">
    <location>
        <begin position="456"/>
        <end position="473"/>
    </location>
</feature>
<evidence type="ECO:0000256" key="3">
    <source>
        <dbReference type="ARBA" id="ARBA00022989"/>
    </source>
</evidence>
<name>A0A4S4MWU2_9APHY</name>
<accession>A0A4S4MWU2</accession>
<feature type="transmembrane region" description="Helical" evidence="5">
    <location>
        <begin position="168"/>
        <end position="186"/>
    </location>
</feature>
<proteinExistence type="predicted"/>
<dbReference type="PANTHER" id="PTHR23502:SF2">
    <property type="entry name" value="TRANSPORTER, PUTATIVE (AFU_ORTHOLOGUE AFUA_2G08910)-RELATED"/>
    <property type="match status" value="1"/>
</dbReference>
<feature type="transmembrane region" description="Helical" evidence="5">
    <location>
        <begin position="227"/>
        <end position="246"/>
    </location>
</feature>
<feature type="domain" description="Major facilitator superfamily (MFS) profile" evidence="6">
    <location>
        <begin position="81"/>
        <end position="550"/>
    </location>
</feature>
<dbReference type="InterPro" id="IPR020846">
    <property type="entry name" value="MFS_dom"/>
</dbReference>
<comment type="caution">
    <text evidence="7">The sequence shown here is derived from an EMBL/GenBank/DDBJ whole genome shotgun (WGS) entry which is preliminary data.</text>
</comment>
<gene>
    <name evidence="7" type="ORF">EUX98_g4423</name>
</gene>
<evidence type="ECO:0000313" key="8">
    <source>
        <dbReference type="Proteomes" id="UP000308730"/>
    </source>
</evidence>
<evidence type="ECO:0000256" key="4">
    <source>
        <dbReference type="ARBA" id="ARBA00023136"/>
    </source>
</evidence>
<feature type="transmembrane region" description="Helical" evidence="5">
    <location>
        <begin position="336"/>
        <end position="363"/>
    </location>
</feature>
<dbReference type="Gene3D" id="1.20.1720.10">
    <property type="entry name" value="Multidrug resistance protein D"/>
    <property type="match status" value="1"/>
</dbReference>
<feature type="transmembrane region" description="Helical" evidence="5">
    <location>
        <begin position="514"/>
        <end position="536"/>
    </location>
</feature>
<organism evidence="7 8">
    <name type="scientific">Antrodiella citrinella</name>
    <dbReference type="NCBI Taxonomy" id="2447956"/>
    <lineage>
        <taxon>Eukaryota</taxon>
        <taxon>Fungi</taxon>
        <taxon>Dikarya</taxon>
        <taxon>Basidiomycota</taxon>
        <taxon>Agaricomycotina</taxon>
        <taxon>Agaricomycetes</taxon>
        <taxon>Polyporales</taxon>
        <taxon>Steccherinaceae</taxon>
        <taxon>Antrodiella</taxon>
    </lineage>
</organism>
<comment type="subcellular location">
    <subcellularLocation>
        <location evidence="1">Membrane</location>
        <topology evidence="1">Multi-pass membrane protein</topology>
    </subcellularLocation>
</comment>
<dbReference type="Pfam" id="PF07690">
    <property type="entry name" value="MFS_1"/>
    <property type="match status" value="1"/>
</dbReference>
<feature type="transmembrane region" description="Helical" evidence="5">
    <location>
        <begin position="415"/>
        <end position="436"/>
    </location>
</feature>
<keyword evidence="2 5" id="KW-0812">Transmembrane</keyword>
<dbReference type="PROSITE" id="PS50850">
    <property type="entry name" value="MFS"/>
    <property type="match status" value="1"/>
</dbReference>
<feature type="transmembrane region" description="Helical" evidence="5">
    <location>
        <begin position="138"/>
        <end position="156"/>
    </location>
</feature>
<evidence type="ECO:0000313" key="7">
    <source>
        <dbReference type="EMBL" id="THH29771.1"/>
    </source>
</evidence>